<comment type="caution">
    <text evidence="3">The sequence shown here is derived from an EMBL/GenBank/DDBJ whole genome shotgun (WGS) entry which is preliminary data.</text>
</comment>
<dbReference type="Gene3D" id="1.10.238.10">
    <property type="entry name" value="EF-hand"/>
    <property type="match status" value="2"/>
</dbReference>
<dbReference type="GO" id="GO:0005509">
    <property type="term" value="F:calcium ion binding"/>
    <property type="evidence" value="ECO:0007669"/>
    <property type="project" value="InterPro"/>
</dbReference>
<keyword evidence="1" id="KW-0106">Calcium</keyword>
<dbReference type="Proteomes" id="UP000607653">
    <property type="component" value="Unassembled WGS sequence"/>
</dbReference>
<dbReference type="AlphaFoldDB" id="A0A822ZW46"/>
<dbReference type="InterPro" id="IPR018247">
    <property type="entry name" value="EF_Hand_1_Ca_BS"/>
</dbReference>
<keyword evidence="4" id="KW-1185">Reference proteome</keyword>
<protein>
    <recommendedName>
        <fullName evidence="2">EF-hand domain-containing protein</fullName>
    </recommendedName>
</protein>
<dbReference type="Pfam" id="PF00036">
    <property type="entry name" value="EF-hand_1"/>
    <property type="match status" value="1"/>
</dbReference>
<feature type="domain" description="EF-hand" evidence="2">
    <location>
        <begin position="20"/>
        <end position="55"/>
    </location>
</feature>
<dbReference type="PROSITE" id="PS50222">
    <property type="entry name" value="EF_HAND_2"/>
    <property type="match status" value="1"/>
</dbReference>
<proteinExistence type="predicted"/>
<reference evidence="3 4" key="1">
    <citation type="journal article" date="2020" name="Mol. Biol. Evol.">
        <title>Distinct Expression and Methylation Patterns for Genes with Different Fates following a Single Whole-Genome Duplication in Flowering Plants.</title>
        <authorList>
            <person name="Shi T."/>
            <person name="Rahmani R.S."/>
            <person name="Gugger P.F."/>
            <person name="Wang M."/>
            <person name="Li H."/>
            <person name="Zhang Y."/>
            <person name="Li Z."/>
            <person name="Wang Q."/>
            <person name="Van de Peer Y."/>
            <person name="Marchal K."/>
            <person name="Chen J."/>
        </authorList>
    </citation>
    <scope>NUCLEOTIDE SEQUENCE [LARGE SCALE GENOMIC DNA]</scope>
    <source>
        <tissue evidence="3">Leaf</tissue>
    </source>
</reference>
<gene>
    <name evidence="3" type="ORF">HUJ06_019043</name>
</gene>
<organism evidence="3 4">
    <name type="scientific">Nelumbo nucifera</name>
    <name type="common">Sacred lotus</name>
    <dbReference type="NCBI Taxonomy" id="4432"/>
    <lineage>
        <taxon>Eukaryota</taxon>
        <taxon>Viridiplantae</taxon>
        <taxon>Streptophyta</taxon>
        <taxon>Embryophyta</taxon>
        <taxon>Tracheophyta</taxon>
        <taxon>Spermatophyta</taxon>
        <taxon>Magnoliopsida</taxon>
        <taxon>Proteales</taxon>
        <taxon>Nelumbonaceae</taxon>
        <taxon>Nelumbo</taxon>
    </lineage>
</organism>
<dbReference type="PROSITE" id="PS00018">
    <property type="entry name" value="EF_HAND_1"/>
    <property type="match status" value="1"/>
</dbReference>
<dbReference type="InterPro" id="IPR002048">
    <property type="entry name" value="EF_hand_dom"/>
</dbReference>
<dbReference type="SUPFAM" id="SSF47473">
    <property type="entry name" value="EF-hand"/>
    <property type="match status" value="1"/>
</dbReference>
<name>A0A822ZW46_NELNU</name>
<evidence type="ECO:0000313" key="3">
    <source>
        <dbReference type="EMBL" id="DAD49107.1"/>
    </source>
</evidence>
<dbReference type="EMBL" id="DUZY01000008">
    <property type="protein sequence ID" value="DAD49107.1"/>
    <property type="molecule type" value="Genomic_DNA"/>
</dbReference>
<evidence type="ECO:0000256" key="1">
    <source>
        <dbReference type="ARBA" id="ARBA00022837"/>
    </source>
</evidence>
<evidence type="ECO:0000259" key="2">
    <source>
        <dbReference type="PROSITE" id="PS50222"/>
    </source>
</evidence>
<dbReference type="InterPro" id="IPR011992">
    <property type="entry name" value="EF-hand-dom_pair"/>
</dbReference>
<dbReference type="SMART" id="SM00054">
    <property type="entry name" value="EFh"/>
    <property type="match status" value="1"/>
</dbReference>
<accession>A0A822ZW46</accession>
<sequence>MMNRFKKKALRVIADHLSFEEVEDIKEMFKKMDTDNDGIVSIEELKTGLPKFGSQLAEKMDTDTFQFTCFMWFIFLFFIC</sequence>
<evidence type="ECO:0000313" key="4">
    <source>
        <dbReference type="Proteomes" id="UP000607653"/>
    </source>
</evidence>